<organism evidence="5 6">
    <name type="scientific">bacterium (Candidatus Gribaldobacteria) CG02_land_8_20_14_3_00_41_15</name>
    <dbReference type="NCBI Taxonomy" id="2014270"/>
    <lineage>
        <taxon>Bacteria</taxon>
        <taxon>Candidatus Gribaldobacteria</taxon>
    </lineage>
</organism>
<keyword evidence="4" id="KW-0131">Cell cycle</keyword>
<dbReference type="Pfam" id="PF04079">
    <property type="entry name" value="SMC_ScpB"/>
    <property type="match status" value="1"/>
</dbReference>
<dbReference type="EMBL" id="PETV01000017">
    <property type="protein sequence ID" value="PIV47313.1"/>
    <property type="molecule type" value="Genomic_DNA"/>
</dbReference>
<dbReference type="PANTHER" id="PTHR34298:SF2">
    <property type="entry name" value="SEGREGATION AND CONDENSATION PROTEIN B"/>
    <property type="match status" value="1"/>
</dbReference>
<accession>A0A2M7DEM8</accession>
<feature type="non-terminal residue" evidence="5">
    <location>
        <position position="140"/>
    </location>
</feature>
<protein>
    <recommendedName>
        <fullName evidence="7">SMC-Scp complex subunit ScpB</fullName>
    </recommendedName>
</protein>
<proteinExistence type="predicted"/>
<name>A0A2M7DEM8_9BACT</name>
<dbReference type="Proteomes" id="UP000229030">
    <property type="component" value="Unassembled WGS sequence"/>
</dbReference>
<evidence type="ECO:0000313" key="5">
    <source>
        <dbReference type="EMBL" id="PIV47313.1"/>
    </source>
</evidence>
<comment type="caution">
    <text evidence="5">The sequence shown here is derived from an EMBL/GenBank/DDBJ whole genome shotgun (WGS) entry which is preliminary data.</text>
</comment>
<evidence type="ECO:0000256" key="3">
    <source>
        <dbReference type="ARBA" id="ARBA00022829"/>
    </source>
</evidence>
<dbReference type="GO" id="GO:0051304">
    <property type="term" value="P:chromosome separation"/>
    <property type="evidence" value="ECO:0007669"/>
    <property type="project" value="InterPro"/>
</dbReference>
<sequence>MLFISAKPMAVKQLAQLIKKEPKEIETATAELADDYKKRGEGLAIIKNGSAYQMVSAPDNSGLVRDFIKDETTGELTRPSLETLTIIAYRGSISKLDLERIRGVNCSLILHNLLLRGLIEAKPDKKKKETYYNITFDFIR</sequence>
<reference evidence="6" key="1">
    <citation type="submission" date="2017-09" db="EMBL/GenBank/DDBJ databases">
        <title>Depth-based differentiation of microbial function through sediment-hosted aquifers and enrichment of novel symbionts in the deep terrestrial subsurface.</title>
        <authorList>
            <person name="Probst A.J."/>
            <person name="Ladd B."/>
            <person name="Jarett J.K."/>
            <person name="Geller-Mcgrath D.E."/>
            <person name="Sieber C.M.K."/>
            <person name="Emerson J.B."/>
            <person name="Anantharaman K."/>
            <person name="Thomas B.C."/>
            <person name="Malmstrom R."/>
            <person name="Stieglmeier M."/>
            <person name="Klingl A."/>
            <person name="Woyke T."/>
            <person name="Ryan C.M."/>
            <person name="Banfield J.F."/>
        </authorList>
    </citation>
    <scope>NUCLEOTIDE SEQUENCE [LARGE SCALE GENOMIC DNA]</scope>
</reference>
<evidence type="ECO:0008006" key="7">
    <source>
        <dbReference type="Google" id="ProtNLM"/>
    </source>
</evidence>
<dbReference type="GO" id="GO:0051301">
    <property type="term" value="P:cell division"/>
    <property type="evidence" value="ECO:0007669"/>
    <property type="project" value="UniProtKB-KW"/>
</dbReference>
<keyword evidence="2" id="KW-0132">Cell division</keyword>
<dbReference type="InterPro" id="IPR005234">
    <property type="entry name" value="ScpB_csome_segregation"/>
</dbReference>
<dbReference type="InterPro" id="IPR036390">
    <property type="entry name" value="WH_DNA-bd_sf"/>
</dbReference>
<evidence type="ECO:0000256" key="2">
    <source>
        <dbReference type="ARBA" id="ARBA00022618"/>
    </source>
</evidence>
<dbReference type="SUPFAM" id="SSF46785">
    <property type="entry name" value="Winged helix' DNA-binding domain"/>
    <property type="match status" value="2"/>
</dbReference>
<dbReference type="AlphaFoldDB" id="A0A2M7DEM8"/>
<keyword evidence="3" id="KW-0159">Chromosome partition</keyword>
<gene>
    <name evidence="5" type="ORF">COS21_00610</name>
</gene>
<evidence type="ECO:0000256" key="4">
    <source>
        <dbReference type="ARBA" id="ARBA00023306"/>
    </source>
</evidence>
<evidence type="ECO:0000313" key="6">
    <source>
        <dbReference type="Proteomes" id="UP000229030"/>
    </source>
</evidence>
<dbReference type="Gene3D" id="1.10.10.10">
    <property type="entry name" value="Winged helix-like DNA-binding domain superfamily/Winged helix DNA-binding domain"/>
    <property type="match status" value="2"/>
</dbReference>
<dbReference type="InterPro" id="IPR036388">
    <property type="entry name" value="WH-like_DNA-bd_sf"/>
</dbReference>
<dbReference type="PANTHER" id="PTHR34298">
    <property type="entry name" value="SEGREGATION AND CONDENSATION PROTEIN B"/>
    <property type="match status" value="1"/>
</dbReference>
<keyword evidence="1" id="KW-0963">Cytoplasm</keyword>
<evidence type="ECO:0000256" key="1">
    <source>
        <dbReference type="ARBA" id="ARBA00022490"/>
    </source>
</evidence>